<feature type="transmembrane region" description="Helical" evidence="1">
    <location>
        <begin position="182"/>
        <end position="203"/>
    </location>
</feature>
<sequence>MDDKFNNYRPYIYLFTTLIITWLFWFGAAATGQGWLQFPNIILTILGFITPTVVAVIMVKFGYWPGNIQAFLDNCFNPFNVKIKWYLVMAAALLILTGGPLLIGSIIFDQSIHQLASFSPPTVFILVGLMAGVIEEPGWRGYGQKALQQYYSPLKSSLIIGLFWALWHLPLFLIAGTYQSAIGLFSTGFIFFNLGILVGSIFYGWLYNITGQFAVIAVLYHGLGNMFRELLSFSGSSFQVHLIEFSVEAFISLAVIIMAWDYLTKKHN</sequence>
<evidence type="ECO:0000313" key="3">
    <source>
        <dbReference type="EMBL" id="MBF8437274.1"/>
    </source>
</evidence>
<dbReference type="EMBL" id="JADPIE010000005">
    <property type="protein sequence ID" value="MBF8437274.1"/>
    <property type="molecule type" value="Genomic_DNA"/>
</dbReference>
<dbReference type="AlphaFoldDB" id="A0A931AV67"/>
<dbReference type="Pfam" id="PF02517">
    <property type="entry name" value="Rce1-like"/>
    <property type="match status" value="1"/>
</dbReference>
<feature type="transmembrane region" description="Helical" evidence="1">
    <location>
        <begin position="41"/>
        <end position="63"/>
    </location>
</feature>
<feature type="transmembrane region" description="Helical" evidence="1">
    <location>
        <begin position="115"/>
        <end position="134"/>
    </location>
</feature>
<dbReference type="PANTHER" id="PTHR35797:SF1">
    <property type="entry name" value="PROTEASE"/>
    <property type="match status" value="1"/>
</dbReference>
<dbReference type="GO" id="GO:0004175">
    <property type="term" value="F:endopeptidase activity"/>
    <property type="evidence" value="ECO:0007669"/>
    <property type="project" value="UniProtKB-ARBA"/>
</dbReference>
<feature type="transmembrane region" description="Helical" evidence="1">
    <location>
        <begin position="12"/>
        <end position="29"/>
    </location>
</feature>
<dbReference type="GO" id="GO:0080120">
    <property type="term" value="P:CAAX-box protein maturation"/>
    <property type="evidence" value="ECO:0007669"/>
    <property type="project" value="UniProtKB-ARBA"/>
</dbReference>
<protein>
    <submittedName>
        <fullName evidence="3">CPBP family intramembrane metalloprotease</fullName>
    </submittedName>
</protein>
<keyword evidence="3" id="KW-0378">Hydrolase</keyword>
<name>A0A931AV67_9FIRM</name>
<dbReference type="InterPro" id="IPR003675">
    <property type="entry name" value="Rce1/LyrA-like_dom"/>
</dbReference>
<feature type="transmembrane region" description="Helical" evidence="1">
    <location>
        <begin position="240"/>
        <end position="260"/>
    </location>
</feature>
<proteinExistence type="predicted"/>
<accession>A0A931AV67</accession>
<dbReference type="PANTHER" id="PTHR35797">
    <property type="entry name" value="PROTEASE-RELATED"/>
    <property type="match status" value="1"/>
</dbReference>
<feature type="transmembrane region" description="Helical" evidence="1">
    <location>
        <begin position="154"/>
        <end position="175"/>
    </location>
</feature>
<keyword evidence="1" id="KW-1133">Transmembrane helix</keyword>
<evidence type="ECO:0000259" key="2">
    <source>
        <dbReference type="Pfam" id="PF02517"/>
    </source>
</evidence>
<keyword evidence="3" id="KW-0645">Protease</keyword>
<evidence type="ECO:0000313" key="4">
    <source>
        <dbReference type="Proteomes" id="UP000621436"/>
    </source>
</evidence>
<gene>
    <name evidence="3" type="ORF">I0Q91_09305</name>
</gene>
<feature type="transmembrane region" description="Helical" evidence="1">
    <location>
        <begin position="209"/>
        <end position="228"/>
    </location>
</feature>
<comment type="caution">
    <text evidence="3">The sequence shown here is derived from an EMBL/GenBank/DDBJ whole genome shotgun (WGS) entry which is preliminary data.</text>
</comment>
<evidence type="ECO:0000256" key="1">
    <source>
        <dbReference type="SAM" id="Phobius"/>
    </source>
</evidence>
<feature type="transmembrane region" description="Helical" evidence="1">
    <location>
        <begin position="83"/>
        <end position="108"/>
    </location>
</feature>
<dbReference type="Proteomes" id="UP000621436">
    <property type="component" value="Unassembled WGS sequence"/>
</dbReference>
<dbReference type="InterPro" id="IPR042150">
    <property type="entry name" value="MmRce1-like"/>
</dbReference>
<dbReference type="GO" id="GO:0008237">
    <property type="term" value="F:metallopeptidase activity"/>
    <property type="evidence" value="ECO:0007669"/>
    <property type="project" value="UniProtKB-KW"/>
</dbReference>
<organism evidence="3 4">
    <name type="scientific">Halonatronomonas betaini</name>
    <dbReference type="NCBI Taxonomy" id="2778430"/>
    <lineage>
        <taxon>Bacteria</taxon>
        <taxon>Bacillati</taxon>
        <taxon>Bacillota</taxon>
        <taxon>Clostridia</taxon>
        <taxon>Halanaerobiales</taxon>
        <taxon>Halarsenatibacteraceae</taxon>
        <taxon>Halonatronomonas</taxon>
    </lineage>
</organism>
<keyword evidence="3" id="KW-0482">Metalloprotease</keyword>
<dbReference type="RefSeq" id="WP_270454243.1">
    <property type="nucleotide sequence ID" value="NZ_JADPIE010000005.1"/>
</dbReference>
<keyword evidence="4" id="KW-1185">Reference proteome</keyword>
<keyword evidence="1" id="KW-0472">Membrane</keyword>
<keyword evidence="1" id="KW-0812">Transmembrane</keyword>
<feature type="domain" description="CAAX prenyl protease 2/Lysostaphin resistance protein A-like" evidence="2">
    <location>
        <begin position="121"/>
        <end position="226"/>
    </location>
</feature>
<reference evidence="3" key="1">
    <citation type="submission" date="2020-11" db="EMBL/GenBank/DDBJ databases">
        <title>Halonatronomonas betainensis gen. nov., sp. nov. a novel haloalkaliphilic representative of the family Halanaerobiacae capable of betaine degradation.</title>
        <authorList>
            <person name="Boltyanskaya Y."/>
            <person name="Kevbrin V."/>
            <person name="Detkova E."/>
            <person name="Grouzdev D.S."/>
            <person name="Koziaeva V."/>
            <person name="Zhilina T."/>
        </authorList>
    </citation>
    <scope>NUCLEOTIDE SEQUENCE</scope>
    <source>
        <strain evidence="3">Z-7014</strain>
    </source>
</reference>